<gene>
    <name evidence="9" type="ORF">MKZ38_001957</name>
</gene>
<comment type="caution">
    <text evidence="9">The sequence shown here is derived from an EMBL/GenBank/DDBJ whole genome shotgun (WGS) entry which is preliminary data.</text>
</comment>
<dbReference type="SUPFAM" id="SSF47928">
    <property type="entry name" value="N-terminal domain of the delta subunit of the F1F0-ATP synthase"/>
    <property type="match status" value="1"/>
</dbReference>
<dbReference type="InterPro" id="IPR026015">
    <property type="entry name" value="ATP_synth_OSCP/delta_N_sf"/>
</dbReference>
<protein>
    <recommendedName>
        <fullName evidence="3">ATP synthase subunit 5, mitochondrial</fullName>
    </recommendedName>
</protein>
<accession>A0AAD5WRK9</accession>
<dbReference type="PROSITE" id="PS00389">
    <property type="entry name" value="ATPASE_DELTA"/>
    <property type="match status" value="1"/>
</dbReference>
<proteinExistence type="inferred from homology"/>
<evidence type="ECO:0000256" key="7">
    <source>
        <dbReference type="ARBA" id="ARBA00023136"/>
    </source>
</evidence>
<dbReference type="PRINTS" id="PR00125">
    <property type="entry name" value="ATPASEDELTA"/>
</dbReference>
<dbReference type="InterPro" id="IPR020781">
    <property type="entry name" value="ATPase_OSCP/d_CS"/>
</dbReference>
<dbReference type="GO" id="GO:0016020">
    <property type="term" value="C:membrane"/>
    <property type="evidence" value="ECO:0007669"/>
    <property type="project" value="UniProtKB-SubCell"/>
</dbReference>
<name>A0AAD5WRK9_9PEZI</name>
<organism evidence="9 10">
    <name type="scientific">Zalerion maritima</name>
    <dbReference type="NCBI Taxonomy" id="339359"/>
    <lineage>
        <taxon>Eukaryota</taxon>
        <taxon>Fungi</taxon>
        <taxon>Dikarya</taxon>
        <taxon>Ascomycota</taxon>
        <taxon>Pezizomycotina</taxon>
        <taxon>Sordariomycetes</taxon>
        <taxon>Lulworthiomycetidae</taxon>
        <taxon>Lulworthiales</taxon>
        <taxon>Lulworthiaceae</taxon>
        <taxon>Zalerion</taxon>
    </lineage>
</organism>
<dbReference type="AlphaFoldDB" id="A0AAD5WRK9"/>
<dbReference type="Proteomes" id="UP001201980">
    <property type="component" value="Unassembled WGS sequence"/>
</dbReference>
<keyword evidence="10" id="KW-1185">Reference proteome</keyword>
<dbReference type="EMBL" id="JAKWBI020000156">
    <property type="protein sequence ID" value="KAJ2901345.1"/>
    <property type="molecule type" value="Genomic_DNA"/>
</dbReference>
<dbReference type="Pfam" id="PF00213">
    <property type="entry name" value="OSCP"/>
    <property type="match status" value="1"/>
</dbReference>
<dbReference type="Gene3D" id="1.10.520.20">
    <property type="entry name" value="N-terminal domain of the delta subunit of the F1F0-ATP synthase"/>
    <property type="match status" value="1"/>
</dbReference>
<sequence>MFSRQAVFRSARAAAAPTRIAASVPARRFAAEASEQVIKPPVAVFGLDGTYATALYTAGAKMSTLEPISKAMASLNDAVSKDAKLESILETPTLTTTDKSAIVKELQKLAGPGGSQAAVSNFLEALAENNRLSILKGVCDKFRVLMSAAQGEVELIVTSAQPLDNKTLNRLQSAATKSEYIKQGQKLKVTNNVNPEIVGGLVVEVGDRTIDVSVSARVAKLNKLLTDAL</sequence>
<dbReference type="InterPro" id="IPR000711">
    <property type="entry name" value="ATPase_OSCP/dsu"/>
</dbReference>
<dbReference type="HAMAP" id="MF_01416">
    <property type="entry name" value="ATP_synth_delta_bact"/>
    <property type="match status" value="1"/>
</dbReference>
<evidence type="ECO:0000256" key="3">
    <source>
        <dbReference type="ARBA" id="ARBA00014723"/>
    </source>
</evidence>
<evidence type="ECO:0000313" key="9">
    <source>
        <dbReference type="EMBL" id="KAJ2901345.1"/>
    </source>
</evidence>
<evidence type="ECO:0000313" key="10">
    <source>
        <dbReference type="Proteomes" id="UP001201980"/>
    </source>
</evidence>
<keyword evidence="4" id="KW-0813">Transport</keyword>
<keyword evidence="5" id="KW-0375">Hydrogen ion transport</keyword>
<comment type="subcellular location">
    <subcellularLocation>
        <location evidence="1">Membrane</location>
    </subcellularLocation>
</comment>
<comment type="similarity">
    <text evidence="2">Belongs to the ATPase delta chain family.</text>
</comment>
<evidence type="ECO:0000256" key="8">
    <source>
        <dbReference type="ARBA" id="ARBA00023310"/>
    </source>
</evidence>
<evidence type="ECO:0000256" key="2">
    <source>
        <dbReference type="ARBA" id="ARBA00007046"/>
    </source>
</evidence>
<dbReference type="GO" id="GO:0046933">
    <property type="term" value="F:proton-transporting ATP synthase activity, rotational mechanism"/>
    <property type="evidence" value="ECO:0007669"/>
    <property type="project" value="InterPro"/>
</dbReference>
<keyword evidence="8" id="KW-0066">ATP synthesis</keyword>
<keyword evidence="7" id="KW-0472">Membrane</keyword>
<evidence type="ECO:0000256" key="5">
    <source>
        <dbReference type="ARBA" id="ARBA00022781"/>
    </source>
</evidence>
<evidence type="ECO:0000256" key="6">
    <source>
        <dbReference type="ARBA" id="ARBA00023065"/>
    </source>
</evidence>
<evidence type="ECO:0000256" key="4">
    <source>
        <dbReference type="ARBA" id="ARBA00022448"/>
    </source>
</evidence>
<evidence type="ECO:0000256" key="1">
    <source>
        <dbReference type="ARBA" id="ARBA00004370"/>
    </source>
</evidence>
<dbReference type="PANTHER" id="PTHR11910">
    <property type="entry name" value="ATP SYNTHASE DELTA CHAIN"/>
    <property type="match status" value="1"/>
</dbReference>
<dbReference type="NCBIfam" id="TIGR01145">
    <property type="entry name" value="ATP_synt_delta"/>
    <property type="match status" value="1"/>
</dbReference>
<reference evidence="9" key="1">
    <citation type="submission" date="2022-07" db="EMBL/GenBank/DDBJ databases">
        <title>Draft genome sequence of Zalerion maritima ATCC 34329, a (micro)plastics degrading marine fungus.</title>
        <authorList>
            <person name="Paco A."/>
            <person name="Goncalves M.F.M."/>
            <person name="Rocha-Santos T.A.P."/>
            <person name="Alves A."/>
        </authorList>
    </citation>
    <scope>NUCLEOTIDE SEQUENCE</scope>
    <source>
        <strain evidence="9">ATCC 34329</strain>
    </source>
</reference>
<keyword evidence="6" id="KW-0406">Ion transport</keyword>